<name>A0A453MLC0_AEGTS</name>
<feature type="region of interest" description="Disordered" evidence="2">
    <location>
        <begin position="1"/>
        <end position="32"/>
    </location>
</feature>
<dbReference type="Pfam" id="PF13862">
    <property type="entry name" value="BCCIP"/>
    <property type="match status" value="1"/>
</dbReference>
<dbReference type="EnsemblPlants" id="AET5Gv21229700.7">
    <property type="protein sequence ID" value="AET5Gv21229700.7"/>
    <property type="gene ID" value="AET5Gv21229700"/>
</dbReference>
<dbReference type="STRING" id="200361.A0A453MLC0"/>
<accession>A0A453MLC0</accession>
<reference evidence="5" key="2">
    <citation type="journal article" date="2017" name="Nat. Plants">
        <title>The Aegilops tauschii genome reveals multiple impacts of transposons.</title>
        <authorList>
            <person name="Zhao G."/>
            <person name="Zou C."/>
            <person name="Li K."/>
            <person name="Wang K."/>
            <person name="Li T."/>
            <person name="Gao L."/>
            <person name="Zhang X."/>
            <person name="Wang H."/>
            <person name="Yang Z."/>
            <person name="Liu X."/>
            <person name="Jiang W."/>
            <person name="Mao L."/>
            <person name="Kong X."/>
            <person name="Jiao Y."/>
            <person name="Jia J."/>
        </authorList>
    </citation>
    <scope>NUCLEOTIDE SEQUENCE [LARGE SCALE GENOMIC DNA]</scope>
    <source>
        <strain evidence="5">cv. AL8/78</strain>
    </source>
</reference>
<dbReference type="InterPro" id="IPR025602">
    <property type="entry name" value="BCP1_family"/>
</dbReference>
<evidence type="ECO:0000313" key="4">
    <source>
        <dbReference type="EnsemblPlants" id="AET5Gv21229700.7"/>
    </source>
</evidence>
<comment type="similarity">
    <text evidence="1">Belongs to the BCP1 family.</text>
</comment>
<evidence type="ECO:0000256" key="3">
    <source>
        <dbReference type="SAM" id="Phobius"/>
    </source>
</evidence>
<feature type="compositionally biased region" description="Acidic residues" evidence="2">
    <location>
        <begin position="78"/>
        <end position="121"/>
    </location>
</feature>
<keyword evidence="3" id="KW-1133">Transmembrane helix</keyword>
<sequence>SAPPVTAATLTARDMPAGRKRPAPSPFAGFSPFARSLLFSPASGFSRLPLTNAAKPHQDTAGMPPPPPKRAKQAEPSSDMEEEEEERPSSDADEELSGSDGDGDSDSSPECSSSDDDDASQEMETVQADFAFFDPKPADFHGVRLLLKTYLDSKPWDLTGFVDLVLEQTTVGTVVKMAEDEDEDGEANGGDKSDDDGDLFGLITVLNLGRYGENRCIKDLKEYLLAVCGDKDTKEKLKSLLEDKASTVGLLVCRRFVNFPYEMVPKMYDSLFDEVSWATEDEPTQELQDSFRFKQYLLLVRILERKTPPKQKAKNNKDEDEPVIYPKLEDEIFRELSSWSFTFPIRAEQSAQQEVSSVQSFHALYYVSTCTYLFIICKCARFYLCGGAYVCLLIPVFSFGRDRVPRKYH</sequence>
<reference evidence="4" key="4">
    <citation type="submission" date="2019-03" db="UniProtKB">
        <authorList>
            <consortium name="EnsemblPlants"/>
        </authorList>
    </citation>
    <scope>IDENTIFICATION</scope>
</reference>
<dbReference type="AlphaFoldDB" id="A0A453MLC0"/>
<reference evidence="4" key="5">
    <citation type="journal article" date="2021" name="G3 (Bethesda)">
        <title>Aegilops tauschii genome assembly Aet v5.0 features greater sequence contiguity and improved annotation.</title>
        <authorList>
            <person name="Wang L."/>
            <person name="Zhu T."/>
            <person name="Rodriguez J.C."/>
            <person name="Deal K.R."/>
            <person name="Dubcovsky J."/>
            <person name="McGuire P.E."/>
            <person name="Lux T."/>
            <person name="Spannagl M."/>
            <person name="Mayer K.F.X."/>
            <person name="Baldrich P."/>
            <person name="Meyers B.C."/>
            <person name="Huo N."/>
            <person name="Gu Y.Q."/>
            <person name="Zhou H."/>
            <person name="Devos K.M."/>
            <person name="Bennetzen J.L."/>
            <person name="Unver T."/>
            <person name="Budak H."/>
            <person name="Gulick P.J."/>
            <person name="Galiba G."/>
            <person name="Kalapos B."/>
            <person name="Nelson D.R."/>
            <person name="Li P."/>
            <person name="You F.M."/>
            <person name="Luo M.C."/>
            <person name="Dvorak J."/>
        </authorList>
    </citation>
    <scope>NUCLEOTIDE SEQUENCE [LARGE SCALE GENOMIC DNA]</scope>
    <source>
        <strain evidence="4">cv. AL8/78</strain>
    </source>
</reference>
<keyword evidence="3" id="KW-0812">Transmembrane</keyword>
<feature type="region of interest" description="Disordered" evidence="2">
    <location>
        <begin position="44"/>
        <end position="122"/>
    </location>
</feature>
<dbReference type="GO" id="GO:0005634">
    <property type="term" value="C:nucleus"/>
    <property type="evidence" value="ECO:0007669"/>
    <property type="project" value="TreeGrafter"/>
</dbReference>
<dbReference type="Proteomes" id="UP000015105">
    <property type="component" value="Chromosome 5D"/>
</dbReference>
<evidence type="ECO:0008006" key="6">
    <source>
        <dbReference type="Google" id="ProtNLM"/>
    </source>
</evidence>
<reference evidence="5" key="1">
    <citation type="journal article" date="2014" name="Science">
        <title>Ancient hybridizations among the ancestral genomes of bread wheat.</title>
        <authorList>
            <consortium name="International Wheat Genome Sequencing Consortium,"/>
            <person name="Marcussen T."/>
            <person name="Sandve S.R."/>
            <person name="Heier L."/>
            <person name="Spannagl M."/>
            <person name="Pfeifer M."/>
            <person name="Jakobsen K.S."/>
            <person name="Wulff B.B."/>
            <person name="Steuernagel B."/>
            <person name="Mayer K.F."/>
            <person name="Olsen O.A."/>
        </authorList>
    </citation>
    <scope>NUCLEOTIDE SEQUENCE [LARGE SCALE GENOMIC DNA]</scope>
    <source>
        <strain evidence="5">cv. AL8/78</strain>
    </source>
</reference>
<keyword evidence="5" id="KW-1185">Reference proteome</keyword>
<dbReference type="PANTHER" id="PTHR13261">
    <property type="entry name" value="BRCA2 AND CDKN1A INTERACTING PROTEIN"/>
    <property type="match status" value="1"/>
</dbReference>
<feature type="transmembrane region" description="Helical" evidence="3">
    <location>
        <begin position="380"/>
        <end position="400"/>
    </location>
</feature>
<protein>
    <recommendedName>
        <fullName evidence="6">Protein BCCIP homolog</fullName>
    </recommendedName>
</protein>
<organism evidence="4 5">
    <name type="scientific">Aegilops tauschii subsp. strangulata</name>
    <name type="common">Goatgrass</name>
    <dbReference type="NCBI Taxonomy" id="200361"/>
    <lineage>
        <taxon>Eukaryota</taxon>
        <taxon>Viridiplantae</taxon>
        <taxon>Streptophyta</taxon>
        <taxon>Embryophyta</taxon>
        <taxon>Tracheophyta</taxon>
        <taxon>Spermatophyta</taxon>
        <taxon>Magnoliopsida</taxon>
        <taxon>Liliopsida</taxon>
        <taxon>Poales</taxon>
        <taxon>Poaceae</taxon>
        <taxon>BOP clade</taxon>
        <taxon>Pooideae</taxon>
        <taxon>Triticodae</taxon>
        <taxon>Triticeae</taxon>
        <taxon>Triticinae</taxon>
        <taxon>Aegilops</taxon>
    </lineage>
</organism>
<evidence type="ECO:0000256" key="1">
    <source>
        <dbReference type="ARBA" id="ARBA00006781"/>
    </source>
</evidence>
<reference evidence="4" key="3">
    <citation type="journal article" date="2017" name="Nature">
        <title>Genome sequence of the progenitor of the wheat D genome Aegilops tauschii.</title>
        <authorList>
            <person name="Luo M.C."/>
            <person name="Gu Y.Q."/>
            <person name="Puiu D."/>
            <person name="Wang H."/>
            <person name="Twardziok S.O."/>
            <person name="Deal K.R."/>
            <person name="Huo N."/>
            <person name="Zhu T."/>
            <person name="Wang L."/>
            <person name="Wang Y."/>
            <person name="McGuire P.E."/>
            <person name="Liu S."/>
            <person name="Long H."/>
            <person name="Ramasamy R.K."/>
            <person name="Rodriguez J.C."/>
            <person name="Van S.L."/>
            <person name="Yuan L."/>
            <person name="Wang Z."/>
            <person name="Xia Z."/>
            <person name="Xiao L."/>
            <person name="Anderson O.D."/>
            <person name="Ouyang S."/>
            <person name="Liang Y."/>
            <person name="Zimin A.V."/>
            <person name="Pertea G."/>
            <person name="Qi P."/>
            <person name="Bennetzen J.L."/>
            <person name="Dai X."/>
            <person name="Dawson M.W."/>
            <person name="Muller H.G."/>
            <person name="Kugler K."/>
            <person name="Rivarola-Duarte L."/>
            <person name="Spannagl M."/>
            <person name="Mayer K.F.X."/>
            <person name="Lu F.H."/>
            <person name="Bevan M.W."/>
            <person name="Leroy P."/>
            <person name="Li P."/>
            <person name="You F.M."/>
            <person name="Sun Q."/>
            <person name="Liu Z."/>
            <person name="Lyons E."/>
            <person name="Wicker T."/>
            <person name="Salzberg S.L."/>
            <person name="Devos K.M."/>
            <person name="Dvorak J."/>
        </authorList>
    </citation>
    <scope>NUCLEOTIDE SEQUENCE [LARGE SCALE GENOMIC DNA]</scope>
    <source>
        <strain evidence="4">cv. AL8/78</strain>
    </source>
</reference>
<dbReference type="Gramene" id="AET5Gv21229700.7">
    <property type="protein sequence ID" value="AET5Gv21229700.7"/>
    <property type="gene ID" value="AET5Gv21229700"/>
</dbReference>
<evidence type="ECO:0000313" key="5">
    <source>
        <dbReference type="Proteomes" id="UP000015105"/>
    </source>
</evidence>
<dbReference type="PANTHER" id="PTHR13261:SF0">
    <property type="entry name" value="BRCA2 AND CDKN1A-INTERACTING PROTEIN"/>
    <property type="match status" value="1"/>
</dbReference>
<keyword evidence="3" id="KW-0472">Membrane</keyword>
<proteinExistence type="inferred from homology"/>
<evidence type="ECO:0000256" key="2">
    <source>
        <dbReference type="SAM" id="MobiDB-lite"/>
    </source>
</evidence>